<gene>
    <name evidence="1" type="ORF">OFUS_LOCUS26637</name>
</gene>
<reference evidence="1" key="1">
    <citation type="submission" date="2022-03" db="EMBL/GenBank/DDBJ databases">
        <authorList>
            <person name="Martin C."/>
        </authorList>
    </citation>
    <scope>NUCLEOTIDE SEQUENCE</scope>
</reference>
<accession>A0A8J1UE25</accession>
<dbReference type="EMBL" id="CAIIXF020000212">
    <property type="protein sequence ID" value="CAH1803004.1"/>
    <property type="molecule type" value="Genomic_DNA"/>
</dbReference>
<dbReference type="InterPro" id="IPR046903">
    <property type="entry name" value="Mab-21-like_nuc_Trfase"/>
</dbReference>
<dbReference type="Gene3D" id="3.30.460.90">
    <property type="match status" value="1"/>
</dbReference>
<evidence type="ECO:0000313" key="2">
    <source>
        <dbReference type="Proteomes" id="UP000749559"/>
    </source>
</evidence>
<organism evidence="1 2">
    <name type="scientific">Owenia fusiformis</name>
    <name type="common">Polychaete worm</name>
    <dbReference type="NCBI Taxonomy" id="6347"/>
    <lineage>
        <taxon>Eukaryota</taxon>
        <taxon>Metazoa</taxon>
        <taxon>Spiralia</taxon>
        <taxon>Lophotrochozoa</taxon>
        <taxon>Annelida</taxon>
        <taxon>Polychaeta</taxon>
        <taxon>Sedentaria</taxon>
        <taxon>Canalipalpata</taxon>
        <taxon>Sabellida</taxon>
        <taxon>Oweniida</taxon>
        <taxon>Oweniidae</taxon>
        <taxon>Owenia</taxon>
    </lineage>
</organism>
<protein>
    <submittedName>
        <fullName evidence="1">Uncharacterized protein</fullName>
    </submittedName>
</protein>
<keyword evidence="2" id="KW-1185">Reference proteome</keyword>
<dbReference type="AlphaFoldDB" id="A0A8J1UE25"/>
<dbReference type="Pfam" id="PF03281">
    <property type="entry name" value="Mab-21"/>
    <property type="match status" value="1"/>
</dbReference>
<sequence>KVQTICTKVGEYDSWMSTSKIVRQGSSYKGTKILKPDELDYMPILAMLNTENVVVEDVKENCRLKDIGCVSIKVNNTALKDNLDDLCNHIHTPSVPYLKGGELFLSKLNEAVKRALIEIDSLTYIGEHDHYDEDPSEPYPLGHISVCEVTHGPSIRLKIGTPLCTAKVDLCFSIESRDTNLGQCAMVSIENDPISCKCGLPSHTH</sequence>
<proteinExistence type="predicted"/>
<name>A0A8J1UE25_OWEFU</name>
<dbReference type="Proteomes" id="UP000749559">
    <property type="component" value="Unassembled WGS sequence"/>
</dbReference>
<evidence type="ECO:0000313" key="1">
    <source>
        <dbReference type="EMBL" id="CAH1803004.1"/>
    </source>
</evidence>
<dbReference type="OrthoDB" id="6160741at2759"/>
<comment type="caution">
    <text evidence="1">The sequence shown here is derived from an EMBL/GenBank/DDBJ whole genome shotgun (WGS) entry which is preliminary data.</text>
</comment>
<feature type="non-terminal residue" evidence="1">
    <location>
        <position position="1"/>
    </location>
</feature>